<keyword evidence="2" id="KW-0479">Metal-binding</keyword>
<dbReference type="SUPFAM" id="SSF53098">
    <property type="entry name" value="Ribonuclease H-like"/>
    <property type="match status" value="1"/>
</dbReference>
<dbReference type="Pfam" id="PF00665">
    <property type="entry name" value="rve"/>
    <property type="match status" value="1"/>
</dbReference>
<evidence type="ECO:0000256" key="2">
    <source>
        <dbReference type="ARBA" id="ARBA00022723"/>
    </source>
</evidence>
<organism evidence="5 6">
    <name type="scientific">Tanacetum coccineum</name>
    <dbReference type="NCBI Taxonomy" id="301880"/>
    <lineage>
        <taxon>Eukaryota</taxon>
        <taxon>Viridiplantae</taxon>
        <taxon>Streptophyta</taxon>
        <taxon>Embryophyta</taxon>
        <taxon>Tracheophyta</taxon>
        <taxon>Spermatophyta</taxon>
        <taxon>Magnoliopsida</taxon>
        <taxon>eudicotyledons</taxon>
        <taxon>Gunneridae</taxon>
        <taxon>Pentapetalae</taxon>
        <taxon>asterids</taxon>
        <taxon>campanulids</taxon>
        <taxon>Asterales</taxon>
        <taxon>Asteraceae</taxon>
        <taxon>Asteroideae</taxon>
        <taxon>Anthemideae</taxon>
        <taxon>Anthemidinae</taxon>
        <taxon>Tanacetum</taxon>
    </lineage>
</organism>
<proteinExistence type="predicted"/>
<dbReference type="Pfam" id="PF22936">
    <property type="entry name" value="Pol_BBD"/>
    <property type="match status" value="1"/>
</dbReference>
<dbReference type="Pfam" id="PF13976">
    <property type="entry name" value="gag_pre-integrs"/>
    <property type="match status" value="1"/>
</dbReference>
<dbReference type="PANTHER" id="PTHR42648">
    <property type="entry name" value="TRANSPOSASE, PUTATIVE-RELATED"/>
    <property type="match status" value="1"/>
</dbReference>
<evidence type="ECO:0000256" key="1">
    <source>
        <dbReference type="ARBA" id="ARBA00022670"/>
    </source>
</evidence>
<dbReference type="PANTHER" id="PTHR42648:SF32">
    <property type="entry name" value="RIBONUCLEASE H-LIKE DOMAIN, GAG-PRE-INTEGRASE DOMAIN PROTEIN-RELATED"/>
    <property type="match status" value="1"/>
</dbReference>
<reference evidence="5" key="1">
    <citation type="journal article" date="2022" name="Int. J. Mol. Sci.">
        <title>Draft Genome of Tanacetum Coccineum: Genomic Comparison of Closely Related Tanacetum-Family Plants.</title>
        <authorList>
            <person name="Yamashiro T."/>
            <person name="Shiraishi A."/>
            <person name="Nakayama K."/>
            <person name="Satake H."/>
        </authorList>
    </citation>
    <scope>NUCLEOTIDE SEQUENCE</scope>
</reference>
<accession>A0ABQ5AXD4</accession>
<comment type="caution">
    <text evidence="5">The sequence shown here is derived from an EMBL/GenBank/DDBJ whole genome shotgun (WGS) entry which is preliminary data.</text>
</comment>
<name>A0ABQ5AXD4_9ASTR</name>
<dbReference type="Proteomes" id="UP001151760">
    <property type="component" value="Unassembled WGS sequence"/>
</dbReference>
<reference evidence="5" key="2">
    <citation type="submission" date="2022-01" db="EMBL/GenBank/DDBJ databases">
        <authorList>
            <person name="Yamashiro T."/>
            <person name="Shiraishi A."/>
            <person name="Satake H."/>
            <person name="Nakayama K."/>
        </authorList>
    </citation>
    <scope>NUCLEOTIDE SEQUENCE</scope>
</reference>
<evidence type="ECO:0000259" key="4">
    <source>
        <dbReference type="PROSITE" id="PS50994"/>
    </source>
</evidence>
<dbReference type="Gene3D" id="3.30.420.10">
    <property type="entry name" value="Ribonuclease H-like superfamily/Ribonuclease H"/>
    <property type="match status" value="1"/>
</dbReference>
<dbReference type="InterPro" id="IPR025724">
    <property type="entry name" value="GAG-pre-integrase_dom"/>
</dbReference>
<dbReference type="InterPro" id="IPR012337">
    <property type="entry name" value="RNaseH-like_sf"/>
</dbReference>
<keyword evidence="3" id="KW-0378">Hydrolase</keyword>
<dbReference type="Pfam" id="PF07727">
    <property type="entry name" value="RVT_2"/>
    <property type="match status" value="1"/>
</dbReference>
<dbReference type="InterPro" id="IPR039537">
    <property type="entry name" value="Retrotran_Ty1/copia-like"/>
</dbReference>
<evidence type="ECO:0000313" key="6">
    <source>
        <dbReference type="Proteomes" id="UP001151760"/>
    </source>
</evidence>
<protein>
    <submittedName>
        <fullName evidence="5">Ribonuclease H-like domain-containing protein</fullName>
    </submittedName>
</protein>
<gene>
    <name evidence="5" type="ORF">Tco_0840111</name>
</gene>
<dbReference type="InterPro" id="IPR001584">
    <property type="entry name" value="Integrase_cat-core"/>
</dbReference>
<evidence type="ECO:0000313" key="5">
    <source>
        <dbReference type="EMBL" id="GJT05649.1"/>
    </source>
</evidence>
<dbReference type="EMBL" id="BQNB010012604">
    <property type="protein sequence ID" value="GJT05649.1"/>
    <property type="molecule type" value="Genomic_DNA"/>
</dbReference>
<sequence length="619" mass="69951">MVPRTVLTRSGLISLNTARLVNTVQSKTAVNNAGPMKNVINNAYSSTRRPFNNITTANNSNFTKKVNTVKGTRVYTVRPKAVVNTARPKAVLSVVKRNKGNAVKASACWVWRPKHKVLDHGNPHQDLKDKGVIDSGCSRHMTGNRSYLTDYEEINGGFVAFGGNSKGGKITRKDFKLTDESHVLLKVPRKDNMYNVDLKNVVPQGGLTCLFAKATPDESNLWHRRLGHVNFKTMNKLVKGNLVRGLPSKLFEINQTCVACQKGKQHRASCKTKIVSSISQPLQMLHMDLFGPTFVKSLMKKMYCLVVTDDFSRFSWVFFLASKDKTSEILKTFITCIENLIDLRVKVIRCDNGTEFKNRVMNQFYEMKGIKREFSVARTPQQNRVAERKNKTLIEAARTMLADSKLPTTFWAEAVNTACYVQNRVLVIKPHNKTPYELFLGRKPALSFKEEQICGEEENKDAEEPGNEDSKDISIIETRVNQKKDANVNNTNNIKTVSPTVNAVGIVDNAVVENIVYGCADDPNKNKKDERGIVIKNKARLVVQGYTQEEGINYDEVFTPVSRIEAIRLFLAYASFKDFVVYQMDVKSAFLYGKIEEEVYVCQPPDFEYQELLDRVLTK</sequence>
<dbReference type="PROSITE" id="PS50994">
    <property type="entry name" value="INTEGRASE"/>
    <property type="match status" value="1"/>
</dbReference>
<dbReference type="InterPro" id="IPR054722">
    <property type="entry name" value="PolX-like_BBD"/>
</dbReference>
<dbReference type="InterPro" id="IPR013103">
    <property type="entry name" value="RVT_2"/>
</dbReference>
<dbReference type="InterPro" id="IPR036397">
    <property type="entry name" value="RNaseH_sf"/>
</dbReference>
<feature type="domain" description="Integrase catalytic" evidence="4">
    <location>
        <begin position="277"/>
        <end position="443"/>
    </location>
</feature>
<keyword evidence="1" id="KW-0645">Protease</keyword>
<evidence type="ECO:0000256" key="3">
    <source>
        <dbReference type="ARBA" id="ARBA00022801"/>
    </source>
</evidence>
<keyword evidence="6" id="KW-1185">Reference proteome</keyword>